<accession>G8NR81</accession>
<dbReference type="KEGG" id="gma:AciX8_1822"/>
<evidence type="ECO:0000313" key="1">
    <source>
        <dbReference type="EMBL" id="AEU36159.1"/>
    </source>
</evidence>
<dbReference type="EMBL" id="CP003130">
    <property type="protein sequence ID" value="AEU36159.1"/>
    <property type="molecule type" value="Genomic_DNA"/>
</dbReference>
<keyword evidence="2" id="KW-1185">Reference proteome</keyword>
<dbReference type="STRING" id="682795.AciX8_1822"/>
<protein>
    <submittedName>
        <fullName evidence="1">Uncharacterized protein</fullName>
    </submittedName>
</protein>
<dbReference type="HOGENOM" id="CLU_3365235_0_0_0"/>
<organism evidence="1 2">
    <name type="scientific">Granulicella mallensis (strain ATCC BAA-1857 / DSM 23137 / MP5ACTX8)</name>
    <dbReference type="NCBI Taxonomy" id="682795"/>
    <lineage>
        <taxon>Bacteria</taxon>
        <taxon>Pseudomonadati</taxon>
        <taxon>Acidobacteriota</taxon>
        <taxon>Terriglobia</taxon>
        <taxon>Terriglobales</taxon>
        <taxon>Acidobacteriaceae</taxon>
        <taxon>Granulicella</taxon>
    </lineage>
</organism>
<name>G8NR81_GRAMM</name>
<proteinExistence type="predicted"/>
<reference evidence="1 2" key="1">
    <citation type="submission" date="2011-11" db="EMBL/GenBank/DDBJ databases">
        <title>Complete sequence of Granulicella mallensis MP5ACTX8.</title>
        <authorList>
            <consortium name="US DOE Joint Genome Institute"/>
            <person name="Lucas S."/>
            <person name="Copeland A."/>
            <person name="Lapidus A."/>
            <person name="Cheng J.-F."/>
            <person name="Goodwin L."/>
            <person name="Pitluck S."/>
            <person name="Peters L."/>
            <person name="Lu M."/>
            <person name="Detter J.C."/>
            <person name="Han C."/>
            <person name="Tapia R."/>
            <person name="Land M."/>
            <person name="Hauser L."/>
            <person name="Kyrpides N."/>
            <person name="Ivanova N."/>
            <person name="Mikhailova N."/>
            <person name="Pagani I."/>
            <person name="Rawat S."/>
            <person name="Mannisto M."/>
            <person name="Haggblom M."/>
            <person name="Woyke T."/>
        </authorList>
    </citation>
    <scope>NUCLEOTIDE SEQUENCE [LARGE SCALE GENOMIC DNA]</scope>
    <source>
        <strain evidence="2">ATCC BAA-1857 / DSM 23137 / MP5ACTX8</strain>
    </source>
</reference>
<dbReference type="AlphaFoldDB" id="G8NR81"/>
<dbReference type="Proteomes" id="UP000007113">
    <property type="component" value="Chromosome"/>
</dbReference>
<sequence length="35" mass="4183">MCLENNFNYFRFPLTELKKIPILPIYISSKAHLDI</sequence>
<evidence type="ECO:0000313" key="2">
    <source>
        <dbReference type="Proteomes" id="UP000007113"/>
    </source>
</evidence>
<gene>
    <name evidence="1" type="ordered locus">AciX8_1822</name>
</gene>